<dbReference type="Pfam" id="PF03480">
    <property type="entry name" value="DctP"/>
    <property type="match status" value="1"/>
</dbReference>
<dbReference type="PANTHER" id="PTHR33376:SF15">
    <property type="entry name" value="BLL6794 PROTEIN"/>
    <property type="match status" value="1"/>
</dbReference>
<dbReference type="Proteomes" id="UP001378188">
    <property type="component" value="Unassembled WGS sequence"/>
</dbReference>
<dbReference type="PROSITE" id="PS51318">
    <property type="entry name" value="TAT"/>
    <property type="match status" value="1"/>
</dbReference>
<keyword evidence="1 2" id="KW-0732">Signal</keyword>
<dbReference type="Gene3D" id="3.40.190.170">
    <property type="entry name" value="Bacterial extracellular solute-binding protein, family 7"/>
    <property type="match status" value="1"/>
</dbReference>
<proteinExistence type="predicted"/>
<dbReference type="NCBIfam" id="NF037995">
    <property type="entry name" value="TRAP_S1"/>
    <property type="match status" value="1"/>
</dbReference>
<dbReference type="AlphaFoldDB" id="A0AAW9RUU1"/>
<keyword evidence="4" id="KW-1185">Reference proteome</keyword>
<dbReference type="GO" id="GO:0055085">
    <property type="term" value="P:transmembrane transport"/>
    <property type="evidence" value="ECO:0007669"/>
    <property type="project" value="InterPro"/>
</dbReference>
<feature type="chain" id="PRO_5043835847" evidence="2">
    <location>
        <begin position="32"/>
        <end position="344"/>
    </location>
</feature>
<gene>
    <name evidence="3" type="ORF">V3328_11205</name>
</gene>
<evidence type="ECO:0000313" key="3">
    <source>
        <dbReference type="EMBL" id="MEJ8572045.1"/>
    </source>
</evidence>
<dbReference type="PANTHER" id="PTHR33376">
    <property type="match status" value="1"/>
</dbReference>
<name>A0AAW9RUU1_9HYPH</name>
<dbReference type="InterPro" id="IPR018389">
    <property type="entry name" value="DctP_fam"/>
</dbReference>
<sequence>MTLSRRTLLTGLAAGALALSGLAAFHEPASAQTVIRFSNWVPPTHPVSTDVIGKWAENVKEATEGRVEIEVISPLGNPPSHIDLVQNGVADAGFIVHGYTPDRFKLTEGPELPFLADDSRSASIAYWKTYEKFFADAGEYDGVELMGLWVHGPAHFFTRDKEINTLDDMSNLKIRVGGGMAKYVAEDLGTVPFFAPSSQSYEVISKGVADGIMFPTESVYNFKIGPAIGQALEVPGGLYRSSQGIVMNKAKWDSLSPEDQEAIRGVSGLAMAELAAKMWDEQDAIGKEELIKGGTNFKTADGELLEEIKAKLSVEEDKWIAAGDGKVDRKAALDYLKEQIKAAN</sequence>
<organism evidence="3 4">
    <name type="scientific">Microbaculum marinum</name>
    <dbReference type="NCBI Taxonomy" id="1764581"/>
    <lineage>
        <taxon>Bacteria</taxon>
        <taxon>Pseudomonadati</taxon>
        <taxon>Pseudomonadota</taxon>
        <taxon>Alphaproteobacteria</taxon>
        <taxon>Hyphomicrobiales</taxon>
        <taxon>Tepidamorphaceae</taxon>
        <taxon>Microbaculum</taxon>
    </lineage>
</organism>
<dbReference type="EMBL" id="JAZHOF010000004">
    <property type="protein sequence ID" value="MEJ8572045.1"/>
    <property type="molecule type" value="Genomic_DNA"/>
</dbReference>
<evidence type="ECO:0000256" key="1">
    <source>
        <dbReference type="ARBA" id="ARBA00022729"/>
    </source>
</evidence>
<evidence type="ECO:0000313" key="4">
    <source>
        <dbReference type="Proteomes" id="UP001378188"/>
    </source>
</evidence>
<evidence type="ECO:0000256" key="2">
    <source>
        <dbReference type="SAM" id="SignalP"/>
    </source>
</evidence>
<dbReference type="InterPro" id="IPR038404">
    <property type="entry name" value="TRAP_DctP_sf"/>
</dbReference>
<accession>A0AAW9RUU1</accession>
<dbReference type="InterPro" id="IPR006311">
    <property type="entry name" value="TAT_signal"/>
</dbReference>
<protein>
    <submittedName>
        <fullName evidence="3">TRAP transporter substrate-binding protein</fullName>
    </submittedName>
</protein>
<dbReference type="CDD" id="cd13665">
    <property type="entry name" value="PBP2_TRAP_Dctp3_4"/>
    <property type="match status" value="1"/>
</dbReference>
<feature type="signal peptide" evidence="2">
    <location>
        <begin position="1"/>
        <end position="31"/>
    </location>
</feature>
<comment type="caution">
    <text evidence="3">The sequence shown here is derived from an EMBL/GenBank/DDBJ whole genome shotgun (WGS) entry which is preliminary data.</text>
</comment>
<reference evidence="3 4" key="1">
    <citation type="submission" date="2024-02" db="EMBL/GenBank/DDBJ databases">
        <title>Genome analysis and characterization of Microbaculum marinisediminis sp. nov., isolated from marine sediment.</title>
        <authorList>
            <person name="Du Z.-J."/>
            <person name="Ye Y.-Q."/>
            <person name="Zhang Z.-R."/>
            <person name="Yuan S.-M."/>
            <person name="Zhang X.-Y."/>
        </authorList>
    </citation>
    <scope>NUCLEOTIDE SEQUENCE [LARGE SCALE GENOMIC DNA]</scope>
    <source>
        <strain evidence="3 4">SDUM1044001</strain>
    </source>
</reference>
<dbReference type="RefSeq" id="WP_340329743.1">
    <property type="nucleotide sequence ID" value="NZ_JAZHOF010000004.1"/>
</dbReference>